<feature type="domain" description="SH3b" evidence="5">
    <location>
        <begin position="347"/>
        <end position="409"/>
    </location>
</feature>
<dbReference type="InterPro" id="IPR002508">
    <property type="entry name" value="MurNAc-LAA_cat"/>
</dbReference>
<evidence type="ECO:0000256" key="2">
    <source>
        <dbReference type="ARBA" id="ARBA00023316"/>
    </source>
</evidence>
<keyword evidence="4" id="KW-0732">Signal</keyword>
<comment type="caution">
    <text evidence="6">The sequence shown here is derived from an EMBL/GenBank/DDBJ whole genome shotgun (WGS) entry which is preliminary data.</text>
</comment>
<feature type="compositionally biased region" description="Polar residues" evidence="3">
    <location>
        <begin position="197"/>
        <end position="207"/>
    </location>
</feature>
<protein>
    <submittedName>
        <fullName evidence="6">SH3 domain-containing protein</fullName>
    </submittedName>
</protein>
<dbReference type="PIRSF" id="PIRSF037846">
    <property type="entry name" value="Autolysin_YrvJ_prd"/>
    <property type="match status" value="1"/>
</dbReference>
<dbReference type="SMART" id="SM00646">
    <property type="entry name" value="Ami_3"/>
    <property type="match status" value="1"/>
</dbReference>
<dbReference type="SMART" id="SM00287">
    <property type="entry name" value="SH3b"/>
    <property type="match status" value="5"/>
</dbReference>
<dbReference type="PANTHER" id="PTHR34408">
    <property type="entry name" value="FAMILY PROTEIN, PUTATIVE-RELATED"/>
    <property type="match status" value="1"/>
</dbReference>
<proteinExistence type="predicted"/>
<dbReference type="PROSITE" id="PS51781">
    <property type="entry name" value="SH3B"/>
    <property type="match status" value="5"/>
</dbReference>
<dbReference type="Pfam" id="PF01520">
    <property type="entry name" value="Amidase_3"/>
    <property type="match status" value="1"/>
</dbReference>
<dbReference type="Gene3D" id="3.40.630.40">
    <property type="entry name" value="Zn-dependent exopeptidases"/>
    <property type="match status" value="1"/>
</dbReference>
<feature type="chain" id="PRO_5030919383" evidence="4">
    <location>
        <begin position="46"/>
        <end position="600"/>
    </location>
</feature>
<dbReference type="GO" id="GO:0009253">
    <property type="term" value="P:peptidoglycan catabolic process"/>
    <property type="evidence" value="ECO:0007669"/>
    <property type="project" value="InterPro"/>
</dbReference>
<feature type="domain" description="SH3b" evidence="5">
    <location>
        <begin position="122"/>
        <end position="184"/>
    </location>
</feature>
<dbReference type="AlphaFoldDB" id="A0A7V7RNF1"/>
<feature type="domain" description="SH3b" evidence="5">
    <location>
        <begin position="48"/>
        <end position="110"/>
    </location>
</feature>
<reference evidence="6 7" key="1">
    <citation type="journal article" date="2014" name="Arch. Microbiol.">
        <title>Bacillus mesophilum sp. nov., strain IITR-54T, a novel 4-chlorobiphenyl dechlorinating bacterium.</title>
        <authorList>
            <person name="Manickam N."/>
            <person name="Singh N.K."/>
            <person name="Bajaj A."/>
            <person name="Kumar R.M."/>
            <person name="Kaur G."/>
            <person name="Kaur N."/>
            <person name="Bala M."/>
            <person name="Kumar A."/>
            <person name="Mayilraj S."/>
        </authorList>
    </citation>
    <scope>NUCLEOTIDE SEQUENCE [LARGE SCALE GENOMIC DNA]</scope>
    <source>
        <strain evidence="6 7">IITR-54</strain>
    </source>
</reference>
<evidence type="ECO:0000313" key="6">
    <source>
        <dbReference type="EMBL" id="KAB2334036.1"/>
    </source>
</evidence>
<feature type="domain" description="SH3b" evidence="5">
    <location>
        <begin position="271"/>
        <end position="334"/>
    </location>
</feature>
<dbReference type="Proteomes" id="UP000441354">
    <property type="component" value="Unassembled WGS sequence"/>
</dbReference>
<accession>A0A7V7RNF1</accession>
<feature type="region of interest" description="Disordered" evidence="3">
    <location>
        <begin position="424"/>
        <end position="445"/>
    </location>
</feature>
<dbReference type="InterPro" id="IPR052354">
    <property type="entry name" value="Cell_Wall_Dynamics_Protein"/>
</dbReference>
<evidence type="ECO:0000259" key="5">
    <source>
        <dbReference type="PROSITE" id="PS51781"/>
    </source>
</evidence>
<evidence type="ECO:0000313" key="7">
    <source>
        <dbReference type="Proteomes" id="UP000441354"/>
    </source>
</evidence>
<organism evidence="6 7">
    <name type="scientific">Bacillus mesophilum</name>
    <dbReference type="NCBI Taxonomy" id="1071718"/>
    <lineage>
        <taxon>Bacteria</taxon>
        <taxon>Bacillati</taxon>
        <taxon>Bacillota</taxon>
        <taxon>Bacilli</taxon>
        <taxon>Bacillales</taxon>
        <taxon>Bacillaceae</taxon>
        <taxon>Bacillus</taxon>
    </lineage>
</organism>
<dbReference type="GO" id="GO:0008745">
    <property type="term" value="F:N-acetylmuramoyl-L-alanine amidase activity"/>
    <property type="evidence" value="ECO:0007669"/>
    <property type="project" value="InterPro"/>
</dbReference>
<dbReference type="EMBL" id="WBOT01000002">
    <property type="protein sequence ID" value="KAB2334036.1"/>
    <property type="molecule type" value="Genomic_DNA"/>
</dbReference>
<keyword evidence="1" id="KW-0378">Hydrolase</keyword>
<dbReference type="InterPro" id="IPR017293">
    <property type="entry name" value="N-acetylmuramoyl-L-ala_amidase"/>
</dbReference>
<dbReference type="SUPFAM" id="SSF53187">
    <property type="entry name" value="Zn-dependent exopeptidases"/>
    <property type="match status" value="1"/>
</dbReference>
<evidence type="ECO:0000256" key="1">
    <source>
        <dbReference type="ARBA" id="ARBA00022801"/>
    </source>
</evidence>
<dbReference type="PANTHER" id="PTHR34408:SF1">
    <property type="entry name" value="GLYCOSYL HYDROLASE FAMILY 19 DOMAIN-CONTAINING PROTEIN HI_1415"/>
    <property type="match status" value="1"/>
</dbReference>
<dbReference type="Pfam" id="PF08239">
    <property type="entry name" value="SH3_3"/>
    <property type="match status" value="5"/>
</dbReference>
<dbReference type="Gene3D" id="2.30.30.40">
    <property type="entry name" value="SH3 Domains"/>
    <property type="match status" value="5"/>
</dbReference>
<feature type="domain" description="SH3b" evidence="5">
    <location>
        <begin position="194"/>
        <end position="256"/>
    </location>
</feature>
<dbReference type="InterPro" id="IPR003646">
    <property type="entry name" value="SH3-like_bac-type"/>
</dbReference>
<name>A0A7V7RNF1_9BACI</name>
<keyword evidence="7" id="KW-1185">Reference proteome</keyword>
<evidence type="ECO:0000256" key="4">
    <source>
        <dbReference type="SAM" id="SignalP"/>
    </source>
</evidence>
<feature type="signal peptide" evidence="4">
    <location>
        <begin position="1"/>
        <end position="45"/>
    </location>
</feature>
<dbReference type="CDD" id="cd02696">
    <property type="entry name" value="MurNAc-LAA"/>
    <property type="match status" value="1"/>
</dbReference>
<feature type="region of interest" description="Disordered" evidence="3">
    <location>
        <begin position="187"/>
        <end position="207"/>
    </location>
</feature>
<keyword evidence="2" id="KW-0961">Cell wall biogenesis/degradation</keyword>
<gene>
    <name evidence="6" type="ORF">F7732_08130</name>
</gene>
<sequence length="600" mass="65341">MLYCVRLAFGIFFCERRIFLLKRKASTVFFCFILLLAAFTPAVSAETGGAAIKIAVDELNVRSGPGLSYPILGKASRNEEYQLLGQENEWQQISYKGEQGWVADWLTTAANDDSSSVNTSMSGQATISEDGLRVRSGPGTDNSVIGTVHRGETYSIKQRNGEWTQLETPYGLGWVFNDYLQMDSSDHEEPSAAEKTGTITGNSVNIRSDSTTGGDILGKLEQGSTVKILSEKNGWVEISFSGQSAWVSSDYVEDQTAFSSPSTDESELTSGNTALIKADSLTVRNTPTLNGDRIGTVTKGESFTMLEESNDWVKIEYDRGAFGWVAGWFLERQHASSTQTAEKPLSGSTVTITHDGTNIRASSSTNSAVVERADAGQVFEAIRLESDWVEIKLTDGSTGFVAGWIVSMNGQAAQIEKRGSGNSVKNKTIVIDPGHGGRDNGTTGTRGTLEKKLNLQTAELLAAKLKSAGANVILTRNSDTYIPLESRVRSSSVNGADAFISIHYDSINDRSVRGMTTYYYYGFQEQLASDVHAATAAKTRIKDRGHRQGDYYVLRENTQKAILIELGYLSNPAEEMAVSSPQYQEAAAAGMYEGLVRYFK</sequence>
<evidence type="ECO:0000256" key="3">
    <source>
        <dbReference type="SAM" id="MobiDB-lite"/>
    </source>
</evidence>
<dbReference type="GO" id="GO:0071555">
    <property type="term" value="P:cell wall organization"/>
    <property type="evidence" value="ECO:0007669"/>
    <property type="project" value="UniProtKB-KW"/>
</dbReference>